<organism evidence="1 2">
    <name type="scientific">Terracoccus luteus</name>
    <dbReference type="NCBI Taxonomy" id="53356"/>
    <lineage>
        <taxon>Bacteria</taxon>
        <taxon>Bacillati</taxon>
        <taxon>Actinomycetota</taxon>
        <taxon>Actinomycetes</taxon>
        <taxon>Micrococcales</taxon>
        <taxon>Intrasporangiaceae</taxon>
        <taxon>Terracoccus</taxon>
    </lineage>
</organism>
<sequence>MTSHTDAVDARDLATLAAVRGLYDRADPVPPDLAERVKFEITVAALQAEVAELVDSALLSTRHATPRHEPTPTESVTFTAASVSLMVTATSDPDRDRVTVDGWVTVPGSSIEAVTAEGSRVENADANGRFVLDDLPHGPVHFVIRTRPDDPDARPVITPTVTV</sequence>
<dbReference type="Proteomes" id="UP000278440">
    <property type="component" value="Unassembled WGS sequence"/>
</dbReference>
<dbReference type="EMBL" id="RBXT01000001">
    <property type="protein sequence ID" value="RKT79925.1"/>
    <property type="molecule type" value="Genomic_DNA"/>
</dbReference>
<keyword evidence="2" id="KW-1185">Reference proteome</keyword>
<name>A0A495Y375_9MICO</name>
<evidence type="ECO:0000313" key="2">
    <source>
        <dbReference type="Proteomes" id="UP000278440"/>
    </source>
</evidence>
<accession>A0A495Y375</accession>
<dbReference type="OrthoDB" id="3689408at2"/>
<dbReference type="RefSeq" id="WP_121034732.1">
    <property type="nucleotide sequence ID" value="NZ_RBXT01000001.1"/>
</dbReference>
<gene>
    <name evidence="1" type="ORF">DFJ68_3403</name>
</gene>
<reference evidence="1 2" key="1">
    <citation type="submission" date="2018-10" db="EMBL/GenBank/DDBJ databases">
        <title>Sequencing the genomes of 1000 actinobacteria strains.</title>
        <authorList>
            <person name="Klenk H.-P."/>
        </authorList>
    </citation>
    <scope>NUCLEOTIDE SEQUENCE [LARGE SCALE GENOMIC DNA]</scope>
    <source>
        <strain evidence="1 2">DSM 44267</strain>
    </source>
</reference>
<evidence type="ECO:0000313" key="1">
    <source>
        <dbReference type="EMBL" id="RKT79925.1"/>
    </source>
</evidence>
<comment type="caution">
    <text evidence="1">The sequence shown here is derived from an EMBL/GenBank/DDBJ whole genome shotgun (WGS) entry which is preliminary data.</text>
</comment>
<proteinExistence type="predicted"/>
<dbReference type="AlphaFoldDB" id="A0A495Y375"/>
<protein>
    <submittedName>
        <fullName evidence="1">Uncharacterized protein</fullName>
    </submittedName>
</protein>